<dbReference type="EMBL" id="MN740370">
    <property type="protein sequence ID" value="QHU03147.1"/>
    <property type="molecule type" value="Genomic_DNA"/>
</dbReference>
<protein>
    <recommendedName>
        <fullName evidence="2">Ribosomal protein S27a domain-containing protein</fullName>
    </recommendedName>
</protein>
<organism evidence="1">
    <name type="scientific">viral metagenome</name>
    <dbReference type="NCBI Taxonomy" id="1070528"/>
    <lineage>
        <taxon>unclassified sequences</taxon>
        <taxon>metagenomes</taxon>
        <taxon>organismal metagenomes</taxon>
    </lineage>
</organism>
<sequence>MGKKRKKKTYTTPKKIKHVNQNKPLNILQSIYNPKCKECNNNMSNHLDRFTCSNCGICISKKK</sequence>
<evidence type="ECO:0008006" key="2">
    <source>
        <dbReference type="Google" id="ProtNLM"/>
    </source>
</evidence>
<name>A0A6C0JFA0_9ZZZZ</name>
<accession>A0A6C0JFA0</accession>
<proteinExistence type="predicted"/>
<dbReference type="InterPro" id="IPR038582">
    <property type="entry name" value="Ribosomal_eS31_euk-type_sf"/>
</dbReference>
<dbReference type="Gene3D" id="6.20.50.150">
    <property type="match status" value="1"/>
</dbReference>
<evidence type="ECO:0000313" key="1">
    <source>
        <dbReference type="EMBL" id="QHU03147.1"/>
    </source>
</evidence>
<dbReference type="AlphaFoldDB" id="A0A6C0JFA0"/>
<reference evidence="1" key="1">
    <citation type="journal article" date="2020" name="Nature">
        <title>Giant virus diversity and host interactions through global metagenomics.</title>
        <authorList>
            <person name="Schulz F."/>
            <person name="Roux S."/>
            <person name="Paez-Espino D."/>
            <person name="Jungbluth S."/>
            <person name="Walsh D.A."/>
            <person name="Denef V.J."/>
            <person name="McMahon K.D."/>
            <person name="Konstantinidis K.T."/>
            <person name="Eloe-Fadrosh E.A."/>
            <person name="Kyrpides N.C."/>
            <person name="Woyke T."/>
        </authorList>
    </citation>
    <scope>NUCLEOTIDE SEQUENCE</scope>
    <source>
        <strain evidence="1">GVMAG-M-3300025890-48</strain>
    </source>
</reference>